<name>A0A843YHE4_9BURK</name>
<reference evidence="3 4" key="1">
    <citation type="submission" date="2019-10" db="EMBL/GenBank/DDBJ databases">
        <title>Glaciimonas soli sp. nov., a psychrophilic bacterium isolated from the forest soil of a high elevation mountain in Taiwan.</title>
        <authorList>
            <person name="Wang L.-T."/>
            <person name="Shieh W.Y."/>
        </authorList>
    </citation>
    <scope>NUCLEOTIDE SEQUENCE [LARGE SCALE GENOMIC DNA]</scope>
    <source>
        <strain evidence="3 4">GS1</strain>
    </source>
</reference>
<evidence type="ECO:0000256" key="1">
    <source>
        <dbReference type="SAM" id="Phobius"/>
    </source>
</evidence>
<dbReference type="Pfam" id="PF13490">
    <property type="entry name" value="zf-HC2"/>
    <property type="match status" value="1"/>
</dbReference>
<feature type="domain" description="Putative zinc-finger" evidence="2">
    <location>
        <begin position="6"/>
        <end position="38"/>
    </location>
</feature>
<keyword evidence="4" id="KW-1185">Reference proteome</keyword>
<dbReference type="InterPro" id="IPR027383">
    <property type="entry name" value="Znf_put"/>
</dbReference>
<evidence type="ECO:0000259" key="2">
    <source>
        <dbReference type="Pfam" id="PF13490"/>
    </source>
</evidence>
<accession>A0A843YHE4</accession>
<keyword evidence="1" id="KW-0812">Transmembrane</keyword>
<gene>
    <name evidence="3" type="ORF">GEV47_00270</name>
</gene>
<organism evidence="3 4">
    <name type="scientific">Glaciimonas soli</name>
    <dbReference type="NCBI Taxonomy" id="2590999"/>
    <lineage>
        <taxon>Bacteria</taxon>
        <taxon>Pseudomonadati</taxon>
        <taxon>Pseudomonadota</taxon>
        <taxon>Betaproteobacteria</taxon>
        <taxon>Burkholderiales</taxon>
        <taxon>Oxalobacteraceae</taxon>
        <taxon>Glaciimonas</taxon>
    </lineage>
</organism>
<dbReference type="OrthoDB" id="191790at2"/>
<comment type="caution">
    <text evidence="3">The sequence shown here is derived from an EMBL/GenBank/DDBJ whole genome shotgun (WGS) entry which is preliminary data.</text>
</comment>
<keyword evidence="1" id="KW-0472">Membrane</keyword>
<protein>
    <submittedName>
        <fullName evidence="3">Anti-sigma factor</fullName>
    </submittedName>
</protein>
<keyword evidence="1" id="KW-1133">Transmembrane helix</keyword>
<dbReference type="Gene3D" id="1.10.10.1320">
    <property type="entry name" value="Anti-sigma factor, zinc-finger domain"/>
    <property type="match status" value="1"/>
</dbReference>
<evidence type="ECO:0000313" key="4">
    <source>
        <dbReference type="Proteomes" id="UP000451565"/>
    </source>
</evidence>
<dbReference type="Proteomes" id="UP000451565">
    <property type="component" value="Unassembled WGS sequence"/>
</dbReference>
<dbReference type="InterPro" id="IPR041916">
    <property type="entry name" value="Anti_sigma_zinc_sf"/>
</dbReference>
<proteinExistence type="predicted"/>
<sequence length="273" mass="30436">MMNHQQALELIPAYVDQELSVSETIELARHLDSCSSCQQEYAQQNQVSDFIKKQAPYHQASASLAQRINAALPGAQSEPATTHAQPNKADRSGWRVYKLFNLNFNWINAGAVLTTLLAVIWSAGLYLNLPSAQDRLADEVVASHVRSLQVNHLSDVISTDKHTVKPWFNGKINFSPTVIDLAQQGYPLAGGRLDYLDGHPVAALIYHRQLHPINVYIWPDNVRDAAPKSLSERGYHLMHWTSKGMVYWVASDVAAPELANFVTLLREQISSAE</sequence>
<dbReference type="EMBL" id="WINI01000001">
    <property type="protein sequence ID" value="MQQ99118.1"/>
    <property type="molecule type" value="Genomic_DNA"/>
</dbReference>
<dbReference type="AlphaFoldDB" id="A0A843YHE4"/>
<feature type="transmembrane region" description="Helical" evidence="1">
    <location>
        <begin position="106"/>
        <end position="127"/>
    </location>
</feature>
<evidence type="ECO:0000313" key="3">
    <source>
        <dbReference type="EMBL" id="MQQ99118.1"/>
    </source>
</evidence>